<proteinExistence type="predicted"/>
<evidence type="ECO:0000313" key="2">
    <source>
        <dbReference type="Proteomes" id="UP000626109"/>
    </source>
</evidence>
<dbReference type="SUPFAM" id="SSF49468">
    <property type="entry name" value="VHL"/>
    <property type="match status" value="1"/>
</dbReference>
<protein>
    <submittedName>
        <fullName evidence="1">Uncharacterized protein</fullName>
    </submittedName>
</protein>
<comment type="caution">
    <text evidence="1">The sequence shown here is derived from an EMBL/GenBank/DDBJ whole genome shotgun (WGS) entry which is preliminary data.</text>
</comment>
<accession>A0A813LTE9</accession>
<dbReference type="Gene3D" id="2.60.40.780">
    <property type="entry name" value="von Hippel-Lindau disease tumour suppressor, beta domain"/>
    <property type="match status" value="1"/>
</dbReference>
<name>A0A813LTE9_POLGL</name>
<gene>
    <name evidence="1" type="ORF">PGLA2088_LOCUS51181</name>
</gene>
<dbReference type="InterPro" id="IPR036208">
    <property type="entry name" value="VHL_sf"/>
</dbReference>
<organism evidence="1 2">
    <name type="scientific">Polarella glacialis</name>
    <name type="common">Dinoflagellate</name>
    <dbReference type="NCBI Taxonomy" id="89957"/>
    <lineage>
        <taxon>Eukaryota</taxon>
        <taxon>Sar</taxon>
        <taxon>Alveolata</taxon>
        <taxon>Dinophyceae</taxon>
        <taxon>Suessiales</taxon>
        <taxon>Suessiaceae</taxon>
        <taxon>Polarella</taxon>
    </lineage>
</organism>
<reference evidence="1" key="1">
    <citation type="submission" date="2021-02" db="EMBL/GenBank/DDBJ databases">
        <authorList>
            <person name="Dougan E. K."/>
            <person name="Rhodes N."/>
            <person name="Thang M."/>
            <person name="Chan C."/>
        </authorList>
    </citation>
    <scope>NUCLEOTIDE SEQUENCE</scope>
</reference>
<sequence length="272" mass="30238">MASSLLLAQGEQAEELLRSGQVCSKHSQGAVVFLEVRNSSELPVEICWVDFNGCHQGKGCVAPGLSWTQTSGAGHAWLFSAGGSRCVFFAHQGPPHCVCRIIIGKAAGEGLGLCFTMIDWQQAPQLLRKMLVCETVYRRRRMMGFDVYADQELRGPEWPGAFEEDLRALSEVVPQPALAVLRRTPIFMNVRACFGNGENYGACFHPSRRWLKENCNKPVKRKTRSVEVYRGGRIISKTATDTLEEARRELLRAIGKLPTSLRRTACKHGFPS</sequence>
<dbReference type="EMBL" id="CAJNNW010037567">
    <property type="protein sequence ID" value="CAE8742943.1"/>
    <property type="molecule type" value="Genomic_DNA"/>
</dbReference>
<dbReference type="AlphaFoldDB" id="A0A813LTE9"/>
<dbReference type="Proteomes" id="UP000626109">
    <property type="component" value="Unassembled WGS sequence"/>
</dbReference>
<evidence type="ECO:0000313" key="1">
    <source>
        <dbReference type="EMBL" id="CAE8742943.1"/>
    </source>
</evidence>
<dbReference type="InterPro" id="IPR037140">
    <property type="entry name" value="VHL_beta_dom_sf"/>
</dbReference>